<evidence type="ECO:0000313" key="2">
    <source>
        <dbReference type="Proteomes" id="UP000807025"/>
    </source>
</evidence>
<name>A0A9P5ZYI7_PLEER</name>
<reference evidence="1" key="1">
    <citation type="submission" date="2020-11" db="EMBL/GenBank/DDBJ databases">
        <authorList>
            <consortium name="DOE Joint Genome Institute"/>
            <person name="Ahrendt S."/>
            <person name="Riley R."/>
            <person name="Andreopoulos W."/>
            <person name="Labutti K."/>
            <person name="Pangilinan J."/>
            <person name="Ruiz-Duenas F.J."/>
            <person name="Barrasa J.M."/>
            <person name="Sanchez-Garcia M."/>
            <person name="Camarero S."/>
            <person name="Miyauchi S."/>
            <person name="Serrano A."/>
            <person name="Linde D."/>
            <person name="Babiker R."/>
            <person name="Drula E."/>
            <person name="Ayuso-Fernandez I."/>
            <person name="Pacheco R."/>
            <person name="Padilla G."/>
            <person name="Ferreira P."/>
            <person name="Barriuso J."/>
            <person name="Kellner H."/>
            <person name="Castanera R."/>
            <person name="Alfaro M."/>
            <person name="Ramirez L."/>
            <person name="Pisabarro A.G."/>
            <person name="Kuo A."/>
            <person name="Tritt A."/>
            <person name="Lipzen A."/>
            <person name="He G."/>
            <person name="Yan M."/>
            <person name="Ng V."/>
            <person name="Cullen D."/>
            <person name="Martin F."/>
            <person name="Rosso M.-N."/>
            <person name="Henrissat B."/>
            <person name="Hibbett D."/>
            <person name="Martinez A.T."/>
            <person name="Grigoriev I.V."/>
        </authorList>
    </citation>
    <scope>NUCLEOTIDE SEQUENCE</scope>
    <source>
        <strain evidence="1">ATCC 90797</strain>
    </source>
</reference>
<dbReference type="Proteomes" id="UP000807025">
    <property type="component" value="Unassembled WGS sequence"/>
</dbReference>
<comment type="caution">
    <text evidence="1">The sequence shown here is derived from an EMBL/GenBank/DDBJ whole genome shotgun (WGS) entry which is preliminary data.</text>
</comment>
<gene>
    <name evidence="1" type="ORF">BDN71DRAFT_1505539</name>
</gene>
<organism evidence="1 2">
    <name type="scientific">Pleurotus eryngii</name>
    <name type="common">Boletus of the steppes</name>
    <dbReference type="NCBI Taxonomy" id="5323"/>
    <lineage>
        <taxon>Eukaryota</taxon>
        <taxon>Fungi</taxon>
        <taxon>Dikarya</taxon>
        <taxon>Basidiomycota</taxon>
        <taxon>Agaricomycotina</taxon>
        <taxon>Agaricomycetes</taxon>
        <taxon>Agaricomycetidae</taxon>
        <taxon>Agaricales</taxon>
        <taxon>Pleurotineae</taxon>
        <taxon>Pleurotaceae</taxon>
        <taxon>Pleurotus</taxon>
    </lineage>
</organism>
<dbReference type="EMBL" id="MU154550">
    <property type="protein sequence ID" value="KAF9496623.1"/>
    <property type="molecule type" value="Genomic_DNA"/>
</dbReference>
<evidence type="ECO:0000313" key="1">
    <source>
        <dbReference type="EMBL" id="KAF9496623.1"/>
    </source>
</evidence>
<dbReference type="OrthoDB" id="2845802at2759"/>
<dbReference type="AlphaFoldDB" id="A0A9P5ZYI7"/>
<protein>
    <submittedName>
        <fullName evidence="1">Uncharacterized protein</fullName>
    </submittedName>
</protein>
<accession>A0A9P5ZYI7</accession>
<sequence length="276" mass="31215">MPSYLELTPSSSDAFNVMNNVSQSWEDYDTRKIKPGDTIRWNVEIYMYGTGAPVFVADDTGASVVKPKFKEDGGEIIILLTHSGTITLADVQSHQIEYLYTARESLGILSTSLSALTPKDSTGRQATMSRTGMDLTTDVNPLDHGRIVLISDSLECRYYERRMPMFKNNGHEVFDFSAQYKDIYTLNKAQQSAELHNTYLEACLRLDGNHIVGGSYPIHGLSSFRVTDLDVYPFDFTLVHDIHGSYEQDNEERYMSVRILLKRHLINTNTAFKGFP</sequence>
<proteinExistence type="predicted"/>
<keyword evidence="2" id="KW-1185">Reference proteome</keyword>